<protein>
    <submittedName>
        <fullName evidence="1">Uncharacterized protein</fullName>
    </submittedName>
</protein>
<gene>
    <name evidence="1" type="ORF">H9L15_03810</name>
</gene>
<accession>A0ABX6T7Z2</accession>
<sequence>MIASDSLLRAKELDAYEAISSLDRHGETVRLILAEVSMLSEKYRYVQRHDVPHVRELTKMIDLLWQEIEMEAYPQPVLNPLDQVGTY</sequence>
<organism evidence="1 2">
    <name type="scientific">Sphingomonas daechungensis</name>
    <dbReference type="NCBI Taxonomy" id="1176646"/>
    <lineage>
        <taxon>Bacteria</taxon>
        <taxon>Pseudomonadati</taxon>
        <taxon>Pseudomonadota</taxon>
        <taxon>Alphaproteobacteria</taxon>
        <taxon>Sphingomonadales</taxon>
        <taxon>Sphingomonadaceae</taxon>
        <taxon>Sphingomonas</taxon>
    </lineage>
</organism>
<evidence type="ECO:0000313" key="2">
    <source>
        <dbReference type="Proteomes" id="UP000516134"/>
    </source>
</evidence>
<dbReference type="EMBL" id="CP060780">
    <property type="protein sequence ID" value="QNP43788.1"/>
    <property type="molecule type" value="Genomic_DNA"/>
</dbReference>
<reference evidence="1 2" key="1">
    <citation type="submission" date="2020-08" db="EMBL/GenBank/DDBJ databases">
        <title>Genome sequence of Sphingomonas daechungensis KACC 18115T.</title>
        <authorList>
            <person name="Hyun D.-W."/>
            <person name="Bae J.-W."/>
        </authorList>
    </citation>
    <scope>NUCLEOTIDE SEQUENCE [LARGE SCALE GENOMIC DNA]</scope>
    <source>
        <strain evidence="1 2">KACC 18115</strain>
    </source>
</reference>
<proteinExistence type="predicted"/>
<dbReference type="Proteomes" id="UP000516134">
    <property type="component" value="Chromosome"/>
</dbReference>
<name>A0ABX6T7Z2_9SPHN</name>
<evidence type="ECO:0000313" key="1">
    <source>
        <dbReference type="EMBL" id="QNP43788.1"/>
    </source>
</evidence>
<dbReference type="RefSeq" id="WP_187715213.1">
    <property type="nucleotide sequence ID" value="NZ_BAABJC010000001.1"/>
</dbReference>
<keyword evidence="2" id="KW-1185">Reference proteome</keyword>